<dbReference type="Proteomes" id="UP000288002">
    <property type="component" value="Unassembled WGS sequence"/>
</dbReference>
<keyword evidence="1" id="KW-1133">Transmembrane helix</keyword>
<protein>
    <submittedName>
        <fullName evidence="2">Uncharacterized protein</fullName>
    </submittedName>
</protein>
<dbReference type="AlphaFoldDB" id="A0AA94EP65"/>
<reference evidence="2 3" key="1">
    <citation type="submission" date="2016-10" db="EMBL/GenBank/DDBJ databases">
        <title>Search of new enzymes for the oxidation of sulfur compounds.</title>
        <authorList>
            <person name="Novo A."/>
            <person name="Moreira I.S."/>
            <person name="Castro P.M."/>
        </authorList>
    </citation>
    <scope>NUCLEOTIDE SEQUENCE [LARGE SCALE GENOMIC DNA]</scope>
    <source>
        <strain evidence="2 3">A9</strain>
    </source>
</reference>
<keyword evidence="1" id="KW-0812">Transmembrane</keyword>
<evidence type="ECO:0000313" key="3">
    <source>
        <dbReference type="Proteomes" id="UP000288002"/>
    </source>
</evidence>
<sequence length="58" mass="6621">MYRVYNLRPQPAPANWARDNRHLIVGLVFWSLFLAGIAGSQRVSSDGWYVVSQLEGAW</sequence>
<organism evidence="2 3">
    <name type="scientific">Pseudomonas koreensis</name>
    <dbReference type="NCBI Taxonomy" id="198620"/>
    <lineage>
        <taxon>Bacteria</taxon>
        <taxon>Pseudomonadati</taxon>
        <taxon>Pseudomonadota</taxon>
        <taxon>Gammaproteobacteria</taxon>
        <taxon>Pseudomonadales</taxon>
        <taxon>Pseudomonadaceae</taxon>
        <taxon>Pseudomonas</taxon>
    </lineage>
</organism>
<evidence type="ECO:0000256" key="1">
    <source>
        <dbReference type="SAM" id="Phobius"/>
    </source>
</evidence>
<name>A0AA94EP65_9PSED</name>
<comment type="caution">
    <text evidence="2">The sequence shown here is derived from an EMBL/GenBank/DDBJ whole genome shotgun (WGS) entry which is preliminary data.</text>
</comment>
<proteinExistence type="predicted"/>
<accession>A0AA94EP65</accession>
<keyword evidence="1" id="KW-0472">Membrane</keyword>
<feature type="transmembrane region" description="Helical" evidence="1">
    <location>
        <begin position="21"/>
        <end position="39"/>
    </location>
</feature>
<gene>
    <name evidence="2" type="ORF">A9HBioS_2399</name>
</gene>
<dbReference type="EMBL" id="MKWS01000006">
    <property type="protein sequence ID" value="RVD77932.1"/>
    <property type="molecule type" value="Genomic_DNA"/>
</dbReference>
<evidence type="ECO:0000313" key="2">
    <source>
        <dbReference type="EMBL" id="RVD77932.1"/>
    </source>
</evidence>